<accession>A0A8A1LR88</accession>
<organism evidence="1 2">
    <name type="scientific">Ajellomyces capsulatus (strain H88)</name>
    <name type="common">Darling's disease fungus</name>
    <name type="synonym">Histoplasma capsulatum</name>
    <dbReference type="NCBI Taxonomy" id="544711"/>
    <lineage>
        <taxon>Eukaryota</taxon>
        <taxon>Fungi</taxon>
        <taxon>Dikarya</taxon>
        <taxon>Ascomycota</taxon>
        <taxon>Pezizomycotina</taxon>
        <taxon>Eurotiomycetes</taxon>
        <taxon>Eurotiomycetidae</taxon>
        <taxon>Onygenales</taxon>
        <taxon>Ajellomycetaceae</taxon>
        <taxon>Histoplasma</taxon>
    </lineage>
</organism>
<proteinExistence type="predicted"/>
<dbReference type="Proteomes" id="UP000663419">
    <property type="component" value="Chromosome 4"/>
</dbReference>
<evidence type="ECO:0000313" key="2">
    <source>
        <dbReference type="Proteomes" id="UP000663419"/>
    </source>
</evidence>
<name>A0A8A1LR88_AJEC8</name>
<gene>
    <name evidence="1" type="ORF">I7I53_02672</name>
</gene>
<reference evidence="1" key="1">
    <citation type="submission" date="2021-01" db="EMBL/GenBank/DDBJ databases">
        <title>Chromosome-level genome assembly of a human fungal pathogen reveals clustering of transcriptionally co-regulated genes.</title>
        <authorList>
            <person name="Voorhies M."/>
            <person name="Cohen S."/>
            <person name="Shea T.P."/>
            <person name="Petrus S."/>
            <person name="Munoz J.F."/>
            <person name="Poplawski S."/>
            <person name="Goldman W.E."/>
            <person name="Michael T."/>
            <person name="Cuomo C.A."/>
            <person name="Sil A."/>
            <person name="Beyhan S."/>
        </authorList>
    </citation>
    <scope>NUCLEOTIDE SEQUENCE</scope>
    <source>
        <strain evidence="1">H88</strain>
    </source>
</reference>
<sequence length="60" mass="6842">MVFYEFQEEGNKSSRGMHKFEICLRDLKLGGCGSVSGVARGNRKGWKQSMKAEDFGRYAY</sequence>
<evidence type="ECO:0000313" key="1">
    <source>
        <dbReference type="EMBL" id="QSS54944.1"/>
    </source>
</evidence>
<dbReference type="AlphaFoldDB" id="A0A8A1LR88"/>
<protein>
    <submittedName>
        <fullName evidence="1">Uncharacterized protein</fullName>
    </submittedName>
</protein>
<dbReference type="EMBL" id="CP069105">
    <property type="protein sequence ID" value="QSS54944.1"/>
    <property type="molecule type" value="Genomic_DNA"/>
</dbReference>
<dbReference type="VEuPathDB" id="FungiDB:I7I53_02672"/>